<dbReference type="GeneID" id="36383685"/>
<dbReference type="WormBase" id="SRAE_X000063200">
    <property type="protein sequence ID" value="SRP08223"/>
    <property type="gene ID" value="WBGene00266191"/>
</dbReference>
<dbReference type="InterPro" id="IPR056017">
    <property type="entry name" value="DUF7596"/>
</dbReference>
<dbReference type="CTD" id="36383685"/>
<evidence type="ECO:0000259" key="1">
    <source>
        <dbReference type="Pfam" id="PF24524"/>
    </source>
</evidence>
<evidence type="ECO:0000313" key="4">
    <source>
        <dbReference type="WBParaSite" id="SRAE_X000063200.1"/>
    </source>
</evidence>
<evidence type="ECO:0000313" key="3">
    <source>
        <dbReference type="Proteomes" id="UP000035682"/>
    </source>
</evidence>
<dbReference type="AlphaFoldDB" id="A0A090LN78"/>
<dbReference type="EMBL" id="LN609530">
    <property type="protein sequence ID" value="CEF71305.1"/>
    <property type="molecule type" value="Genomic_DNA"/>
</dbReference>
<dbReference type="OrthoDB" id="5801741at2759"/>
<protein>
    <submittedName>
        <fullName evidence="4">YitH acetyltransferase (GNAT) domain-containing protein</fullName>
    </submittedName>
</protein>
<dbReference type="Pfam" id="PF24524">
    <property type="entry name" value="DUF7596"/>
    <property type="match status" value="1"/>
</dbReference>
<dbReference type="RefSeq" id="XP_024510501.1">
    <property type="nucleotide sequence ID" value="XM_024644999.1"/>
</dbReference>
<reference evidence="4" key="2">
    <citation type="submission" date="2020-12" db="UniProtKB">
        <authorList>
            <consortium name="WormBaseParasite"/>
        </authorList>
    </citation>
    <scope>IDENTIFICATION</scope>
</reference>
<gene>
    <name evidence="2 4 5" type="ORF">SRAE_X000063200</name>
</gene>
<dbReference type="WBParaSite" id="SRAE_X000063200.1">
    <property type="protein sequence ID" value="SRAE_X000063200.1"/>
    <property type="gene ID" value="WBGene00266191"/>
</dbReference>
<organism evidence="2">
    <name type="scientific">Strongyloides ratti</name>
    <name type="common">Parasitic roundworm</name>
    <dbReference type="NCBI Taxonomy" id="34506"/>
    <lineage>
        <taxon>Eukaryota</taxon>
        <taxon>Metazoa</taxon>
        <taxon>Ecdysozoa</taxon>
        <taxon>Nematoda</taxon>
        <taxon>Chromadorea</taxon>
        <taxon>Rhabditida</taxon>
        <taxon>Tylenchina</taxon>
        <taxon>Panagrolaimomorpha</taxon>
        <taxon>Strongyloidoidea</taxon>
        <taxon>Strongyloididae</taxon>
        <taxon>Strongyloides</taxon>
    </lineage>
</organism>
<dbReference type="OMA" id="QCYGENE"/>
<reference evidence="2 3" key="1">
    <citation type="submission" date="2014-09" db="EMBL/GenBank/DDBJ databases">
        <authorList>
            <person name="Martin A.A."/>
        </authorList>
    </citation>
    <scope>NUCLEOTIDE SEQUENCE</scope>
    <source>
        <strain evidence="3">ED321</strain>
        <strain evidence="2">ED321 Heterogonic</strain>
    </source>
</reference>
<evidence type="ECO:0000313" key="2">
    <source>
        <dbReference type="EMBL" id="CEF71305.1"/>
    </source>
</evidence>
<name>A0A090LN78_STRRB</name>
<accession>A0A090LN78</accession>
<dbReference type="Proteomes" id="UP000035682">
    <property type="component" value="Unplaced"/>
</dbReference>
<feature type="domain" description="DUF7596" evidence="1">
    <location>
        <begin position="26"/>
        <end position="200"/>
    </location>
</feature>
<dbReference type="STRING" id="34506.A0A090LN78"/>
<proteinExistence type="predicted"/>
<sequence length="371" mass="43376">MLAIQDIENLFKNTLTNETLSGIYLPLNNNPSFLEYDKVISTMIIKNDENNKNLPVAFGAVQKITNYQYYTMINIVDEEYLNKNVSVSQNKTFFKSLNYKNLSILSINNTNSLSTYLNNNTNTIVDSSFSTYIIPFYTVFGDKEIKPLLEILFEEAIKKFNICKNFYVEKNMTIDIIYEDNIIKTEQKESVLRNFVGFNVIDKLYLQKCAHSLESLKEVIEDCYEYYIDDECIEIDKNNLKMITEYDNFVIGMKRDDYLEHLYKFGNIEGFIQLNNKGSIIGYILKMNNHIIGCYGDNEHIQINLIKNILPKFDESTDITFFLNCHENFFTTKILKNALELREVRRLHTLSLITKINWERIGIIGIGCHIF</sequence>
<keyword evidence="3" id="KW-1185">Reference proteome</keyword>
<evidence type="ECO:0000313" key="5">
    <source>
        <dbReference type="WormBase" id="SRAE_X000063200"/>
    </source>
</evidence>